<evidence type="ECO:0000256" key="1">
    <source>
        <dbReference type="SAM" id="MobiDB-lite"/>
    </source>
</evidence>
<gene>
    <name evidence="2" type="ORF">HU200_012012</name>
</gene>
<accession>A0A835FG73</accession>
<keyword evidence="3" id="KW-1185">Reference proteome</keyword>
<feature type="region of interest" description="Disordered" evidence="1">
    <location>
        <begin position="42"/>
        <end position="98"/>
    </location>
</feature>
<feature type="region of interest" description="Disordered" evidence="1">
    <location>
        <begin position="1"/>
        <end position="30"/>
    </location>
</feature>
<organism evidence="2 3">
    <name type="scientific">Digitaria exilis</name>
    <dbReference type="NCBI Taxonomy" id="1010633"/>
    <lineage>
        <taxon>Eukaryota</taxon>
        <taxon>Viridiplantae</taxon>
        <taxon>Streptophyta</taxon>
        <taxon>Embryophyta</taxon>
        <taxon>Tracheophyta</taxon>
        <taxon>Spermatophyta</taxon>
        <taxon>Magnoliopsida</taxon>
        <taxon>Liliopsida</taxon>
        <taxon>Poales</taxon>
        <taxon>Poaceae</taxon>
        <taxon>PACMAD clade</taxon>
        <taxon>Panicoideae</taxon>
        <taxon>Panicodae</taxon>
        <taxon>Paniceae</taxon>
        <taxon>Anthephorinae</taxon>
        <taxon>Digitaria</taxon>
    </lineage>
</organism>
<reference evidence="2" key="1">
    <citation type="submission" date="2020-07" db="EMBL/GenBank/DDBJ databases">
        <title>Genome sequence and genetic diversity analysis of an under-domesticated orphan crop, white fonio (Digitaria exilis).</title>
        <authorList>
            <person name="Bennetzen J.L."/>
            <person name="Chen S."/>
            <person name="Ma X."/>
            <person name="Wang X."/>
            <person name="Yssel A.E.J."/>
            <person name="Chaluvadi S.R."/>
            <person name="Johnson M."/>
            <person name="Gangashetty P."/>
            <person name="Hamidou F."/>
            <person name="Sanogo M.D."/>
            <person name="Zwaenepoel A."/>
            <person name="Wallace J."/>
            <person name="Van De Peer Y."/>
            <person name="Van Deynze A."/>
        </authorList>
    </citation>
    <scope>NUCLEOTIDE SEQUENCE</scope>
    <source>
        <tissue evidence="2">Leaves</tissue>
    </source>
</reference>
<comment type="caution">
    <text evidence="2">The sequence shown here is derived from an EMBL/GenBank/DDBJ whole genome shotgun (WGS) entry which is preliminary data.</text>
</comment>
<feature type="compositionally biased region" description="Polar residues" evidence="1">
    <location>
        <begin position="14"/>
        <end position="23"/>
    </location>
</feature>
<name>A0A835FG73_9POAL</name>
<dbReference type="AlphaFoldDB" id="A0A835FG73"/>
<dbReference type="EMBL" id="JACEFO010000960">
    <property type="protein sequence ID" value="KAF8751966.1"/>
    <property type="molecule type" value="Genomic_DNA"/>
</dbReference>
<proteinExistence type="predicted"/>
<dbReference type="Proteomes" id="UP000636709">
    <property type="component" value="Unassembled WGS sequence"/>
</dbReference>
<evidence type="ECO:0000313" key="2">
    <source>
        <dbReference type="EMBL" id="KAF8751966.1"/>
    </source>
</evidence>
<protein>
    <submittedName>
        <fullName evidence="2">Uncharacterized protein</fullName>
    </submittedName>
</protein>
<evidence type="ECO:0000313" key="3">
    <source>
        <dbReference type="Proteomes" id="UP000636709"/>
    </source>
</evidence>
<sequence>MAGASELQELLAFDSSNHGQETGQGMAGDFPQLPLLAEQEKLRKKAHKEHATINTNIAGIHATHDGRHDEKMKGVEPFQDMESSDATASKVDDTAEGG</sequence>
<feature type="compositionally biased region" description="Basic and acidic residues" evidence="1">
    <location>
        <begin position="62"/>
        <end position="74"/>
    </location>
</feature>